<accession>A7NKG1</accession>
<dbReference type="KEGG" id="rca:Rcas_1891"/>
<proteinExistence type="predicted"/>
<dbReference type="EMBL" id="CP000804">
    <property type="protein sequence ID" value="ABU57981.1"/>
    <property type="molecule type" value="Genomic_DNA"/>
</dbReference>
<name>A7NKG1_ROSCS</name>
<keyword evidence="2" id="KW-1185">Reference proteome</keyword>
<dbReference type="eggNOG" id="ENOG502ZSBY">
    <property type="taxonomic scope" value="Bacteria"/>
</dbReference>
<gene>
    <name evidence="1" type="ordered locus">Rcas_1891</name>
</gene>
<protein>
    <submittedName>
        <fullName evidence="1">Uncharacterized protein</fullName>
    </submittedName>
</protein>
<dbReference type="HOGENOM" id="CLU_1400299_0_0_0"/>
<reference evidence="1 2" key="1">
    <citation type="submission" date="2007-08" db="EMBL/GenBank/DDBJ databases">
        <title>Complete sequence of Roseiflexus castenholzii DSM 13941.</title>
        <authorList>
            <consortium name="US DOE Joint Genome Institute"/>
            <person name="Copeland A."/>
            <person name="Lucas S."/>
            <person name="Lapidus A."/>
            <person name="Barry K."/>
            <person name="Glavina del Rio T."/>
            <person name="Dalin E."/>
            <person name="Tice H."/>
            <person name="Pitluck S."/>
            <person name="Thompson L.S."/>
            <person name="Brettin T."/>
            <person name="Bruce D."/>
            <person name="Detter J.C."/>
            <person name="Han C."/>
            <person name="Tapia R."/>
            <person name="Schmutz J."/>
            <person name="Larimer F."/>
            <person name="Land M."/>
            <person name="Hauser L."/>
            <person name="Kyrpides N."/>
            <person name="Mikhailova N."/>
            <person name="Bryant D.A."/>
            <person name="Hanada S."/>
            <person name="Tsukatani Y."/>
            <person name="Richardson P."/>
        </authorList>
    </citation>
    <scope>NUCLEOTIDE SEQUENCE [LARGE SCALE GENOMIC DNA]</scope>
    <source>
        <strain evidence="2">DSM 13941 / HLO8</strain>
    </source>
</reference>
<evidence type="ECO:0000313" key="1">
    <source>
        <dbReference type="EMBL" id="ABU57981.1"/>
    </source>
</evidence>
<dbReference type="Proteomes" id="UP000000263">
    <property type="component" value="Chromosome"/>
</dbReference>
<evidence type="ECO:0000313" key="2">
    <source>
        <dbReference type="Proteomes" id="UP000000263"/>
    </source>
</evidence>
<organism evidence="1 2">
    <name type="scientific">Roseiflexus castenholzii (strain DSM 13941 / HLO8)</name>
    <dbReference type="NCBI Taxonomy" id="383372"/>
    <lineage>
        <taxon>Bacteria</taxon>
        <taxon>Bacillati</taxon>
        <taxon>Chloroflexota</taxon>
        <taxon>Chloroflexia</taxon>
        <taxon>Chloroflexales</taxon>
        <taxon>Roseiflexineae</taxon>
        <taxon>Roseiflexaceae</taxon>
        <taxon>Roseiflexus</taxon>
    </lineage>
</organism>
<dbReference type="RefSeq" id="WP_012120406.1">
    <property type="nucleotide sequence ID" value="NC_009767.1"/>
</dbReference>
<dbReference type="AlphaFoldDB" id="A7NKG1"/>
<sequence>MHHQRSPFFMVALGVLIALALIAIGGVSGGSGMPELTRRFAAQPPAPDDLTLHLPQIEAPQAPPDLLRVVDELHNRLTGGRVAPALTPTVVGPRIEVHVSDLRRRGEQIMVRGSVRNIGDRAVTIPPGAFTFRDSRGVRYATASSGGAILAPGDATDFEFTVPAPDGRGLMLVVDLPPDPPMEQVLLLEVAGERGGGREAGGARRGARGEA</sequence>